<proteinExistence type="predicted"/>
<evidence type="ECO:0000313" key="1">
    <source>
        <dbReference type="EMBL" id="MDG4721152.1"/>
    </source>
</evidence>
<reference evidence="1 2" key="1">
    <citation type="submission" date="2023-03" db="EMBL/GenBank/DDBJ databases">
        <title>Strain FZY0004 represents a novel species in the genus Thalassospira isolated from seawater.</title>
        <authorList>
            <person name="Fu Z.-Y."/>
        </authorList>
    </citation>
    <scope>NUCLEOTIDE SEQUENCE [LARGE SCALE GENOMIC DNA]</scope>
    <source>
        <strain evidence="1 2">FZY0004</strain>
    </source>
</reference>
<organism evidence="1 2">
    <name type="scientific">Thalassospira aquimaris</name>
    <dbReference type="NCBI Taxonomy" id="3037796"/>
    <lineage>
        <taxon>Bacteria</taxon>
        <taxon>Pseudomonadati</taxon>
        <taxon>Pseudomonadota</taxon>
        <taxon>Alphaproteobacteria</taxon>
        <taxon>Rhodospirillales</taxon>
        <taxon>Thalassospiraceae</taxon>
        <taxon>Thalassospira</taxon>
    </lineage>
</organism>
<dbReference type="EMBL" id="JARSBO010000010">
    <property type="protein sequence ID" value="MDG4721152.1"/>
    <property type="molecule type" value="Genomic_DNA"/>
</dbReference>
<evidence type="ECO:0000313" key="2">
    <source>
        <dbReference type="Proteomes" id="UP001529180"/>
    </source>
</evidence>
<comment type="caution">
    <text evidence="1">The sequence shown here is derived from an EMBL/GenBank/DDBJ whole genome shotgun (WGS) entry which is preliminary data.</text>
</comment>
<keyword evidence="2" id="KW-1185">Reference proteome</keyword>
<dbReference type="InterPro" id="IPR010319">
    <property type="entry name" value="Transglutaminase-like_Cys_pept"/>
</dbReference>
<dbReference type="RefSeq" id="WP_278006954.1">
    <property type="nucleotide sequence ID" value="NZ_JARSBO010000010.1"/>
</dbReference>
<dbReference type="Gene3D" id="3.10.620.30">
    <property type="match status" value="1"/>
</dbReference>
<dbReference type="Proteomes" id="UP001529180">
    <property type="component" value="Unassembled WGS sequence"/>
</dbReference>
<dbReference type="Pfam" id="PF06035">
    <property type="entry name" value="Peptidase_C93"/>
    <property type="match status" value="1"/>
</dbReference>
<accession>A0ABT6GGE3</accession>
<protein>
    <submittedName>
        <fullName evidence="1">Transglutaminase-like cysteine peptidase</fullName>
    </submittedName>
</protein>
<name>A0ABT6GGE3_9PROT</name>
<sequence>MLSVQEIDRRVRPLFTYVPDKVVHDRIEDWRSHEKAVRAGLKFKGDCDDFALTCAVIAWEEGYALDQIRLIHCMDETGGSHLIVQVGELILDNRMPEAVPITFPRYTWIKSMSFAERGTWRNPV</sequence>
<gene>
    <name evidence="1" type="ORF">P7680_19255</name>
</gene>